<proteinExistence type="predicted"/>
<sequence length="59" mass="6767">FIKSENSTKKLKIIKALKKLFINKEILYYLLITVTLGTVAVRINNIIIHLTYSFSKGVL</sequence>
<feature type="transmembrane region" description="Helical" evidence="1">
    <location>
        <begin position="26"/>
        <end position="52"/>
    </location>
</feature>
<dbReference type="Proteomes" id="UP000800200">
    <property type="component" value="Unassembled WGS sequence"/>
</dbReference>
<keyword evidence="3" id="KW-1185">Reference proteome</keyword>
<protein>
    <submittedName>
        <fullName evidence="2">Uncharacterized protein</fullName>
    </submittedName>
</protein>
<dbReference type="AlphaFoldDB" id="A0A6A6DH71"/>
<evidence type="ECO:0000256" key="1">
    <source>
        <dbReference type="SAM" id="Phobius"/>
    </source>
</evidence>
<evidence type="ECO:0000313" key="3">
    <source>
        <dbReference type="Proteomes" id="UP000800200"/>
    </source>
</evidence>
<feature type="non-terminal residue" evidence="2">
    <location>
        <position position="1"/>
    </location>
</feature>
<accession>A0A6A6DH71</accession>
<dbReference type="EMBL" id="ML994672">
    <property type="protein sequence ID" value="KAF2178884.1"/>
    <property type="molecule type" value="Genomic_DNA"/>
</dbReference>
<reference evidence="2" key="1">
    <citation type="journal article" date="2020" name="Stud. Mycol.">
        <title>101 Dothideomycetes genomes: a test case for predicting lifestyles and emergence of pathogens.</title>
        <authorList>
            <person name="Haridas S."/>
            <person name="Albert R."/>
            <person name="Binder M."/>
            <person name="Bloem J."/>
            <person name="Labutti K."/>
            <person name="Salamov A."/>
            <person name="Andreopoulos B."/>
            <person name="Baker S."/>
            <person name="Barry K."/>
            <person name="Bills G."/>
            <person name="Bluhm B."/>
            <person name="Cannon C."/>
            <person name="Castanera R."/>
            <person name="Culley D."/>
            <person name="Daum C."/>
            <person name="Ezra D."/>
            <person name="Gonzalez J."/>
            <person name="Henrissat B."/>
            <person name="Kuo A."/>
            <person name="Liang C."/>
            <person name="Lipzen A."/>
            <person name="Lutzoni F."/>
            <person name="Magnuson J."/>
            <person name="Mondo S."/>
            <person name="Nolan M."/>
            <person name="Ohm R."/>
            <person name="Pangilinan J."/>
            <person name="Park H.-J."/>
            <person name="Ramirez L."/>
            <person name="Alfaro M."/>
            <person name="Sun H."/>
            <person name="Tritt A."/>
            <person name="Yoshinaga Y."/>
            <person name="Zwiers L.-H."/>
            <person name="Turgeon B."/>
            <person name="Goodwin S."/>
            <person name="Spatafora J."/>
            <person name="Crous P."/>
            <person name="Grigoriev I."/>
        </authorList>
    </citation>
    <scope>NUCLEOTIDE SEQUENCE</scope>
    <source>
        <strain evidence="2">CBS 207.26</strain>
    </source>
</reference>
<keyword evidence="1" id="KW-1133">Transmembrane helix</keyword>
<name>A0A6A6DH71_9PEZI</name>
<gene>
    <name evidence="2" type="ORF">K469DRAFT_598026</name>
</gene>
<organism evidence="2 3">
    <name type="scientific">Zopfia rhizophila CBS 207.26</name>
    <dbReference type="NCBI Taxonomy" id="1314779"/>
    <lineage>
        <taxon>Eukaryota</taxon>
        <taxon>Fungi</taxon>
        <taxon>Dikarya</taxon>
        <taxon>Ascomycota</taxon>
        <taxon>Pezizomycotina</taxon>
        <taxon>Dothideomycetes</taxon>
        <taxon>Dothideomycetes incertae sedis</taxon>
        <taxon>Zopfiaceae</taxon>
        <taxon>Zopfia</taxon>
    </lineage>
</organism>
<evidence type="ECO:0000313" key="2">
    <source>
        <dbReference type="EMBL" id="KAF2178884.1"/>
    </source>
</evidence>
<keyword evidence="1" id="KW-0472">Membrane</keyword>
<keyword evidence="1" id="KW-0812">Transmembrane</keyword>